<dbReference type="EMBL" id="GBRH01257571">
    <property type="protein sequence ID" value="JAD40324.1"/>
    <property type="molecule type" value="Transcribed_RNA"/>
</dbReference>
<reference evidence="1" key="2">
    <citation type="journal article" date="2015" name="Data Brief">
        <title>Shoot transcriptome of the giant reed, Arundo donax.</title>
        <authorList>
            <person name="Barrero R.A."/>
            <person name="Guerrero F.D."/>
            <person name="Moolhuijzen P."/>
            <person name="Goolsby J.A."/>
            <person name="Tidwell J."/>
            <person name="Bellgard S.E."/>
            <person name="Bellgard M.I."/>
        </authorList>
    </citation>
    <scope>NUCLEOTIDE SEQUENCE</scope>
    <source>
        <tissue evidence="1">Shoot tissue taken approximately 20 cm above the soil surface</tissue>
    </source>
</reference>
<reference evidence="1" key="1">
    <citation type="submission" date="2014-09" db="EMBL/GenBank/DDBJ databases">
        <authorList>
            <person name="Magalhaes I.L.F."/>
            <person name="Oliveira U."/>
            <person name="Santos F.R."/>
            <person name="Vidigal T.H.D.A."/>
            <person name="Brescovit A.D."/>
            <person name="Santos A.J."/>
        </authorList>
    </citation>
    <scope>NUCLEOTIDE SEQUENCE</scope>
    <source>
        <tissue evidence="1">Shoot tissue taken approximately 20 cm above the soil surface</tissue>
    </source>
</reference>
<organism evidence="1">
    <name type="scientific">Arundo donax</name>
    <name type="common">Giant reed</name>
    <name type="synonym">Donax arundinaceus</name>
    <dbReference type="NCBI Taxonomy" id="35708"/>
    <lineage>
        <taxon>Eukaryota</taxon>
        <taxon>Viridiplantae</taxon>
        <taxon>Streptophyta</taxon>
        <taxon>Embryophyta</taxon>
        <taxon>Tracheophyta</taxon>
        <taxon>Spermatophyta</taxon>
        <taxon>Magnoliopsida</taxon>
        <taxon>Liliopsida</taxon>
        <taxon>Poales</taxon>
        <taxon>Poaceae</taxon>
        <taxon>PACMAD clade</taxon>
        <taxon>Arundinoideae</taxon>
        <taxon>Arundineae</taxon>
        <taxon>Arundo</taxon>
    </lineage>
</organism>
<accession>A0A0A8ZLM3</accession>
<dbReference type="AlphaFoldDB" id="A0A0A8ZLM3"/>
<sequence length="64" mass="7395">MYNDTQLPKNYFKVVILWRLSKEITICQQTSLYCLKLITSLTSSLRLVTVNTTSQVQLVSVKNK</sequence>
<proteinExistence type="predicted"/>
<name>A0A0A8ZLM3_ARUDO</name>
<protein>
    <submittedName>
        <fullName evidence="1">Uncharacterized protein</fullName>
    </submittedName>
</protein>
<evidence type="ECO:0000313" key="1">
    <source>
        <dbReference type="EMBL" id="JAD40324.1"/>
    </source>
</evidence>